<reference evidence="7 8" key="1">
    <citation type="submission" date="2018-05" db="EMBL/GenBank/DDBJ databases">
        <title>Genetic diversity of glacier-inhabiting Cryobacterium bacteria in China and description of Cryobacterium mengkeensis sp. nov. and Arthrobacter glacialis sp. nov.</title>
        <authorList>
            <person name="Liu Q."/>
            <person name="Xin Y.-H."/>
        </authorList>
    </citation>
    <scope>NUCLEOTIDE SEQUENCE [LARGE SCALE GENOMIC DNA]</scope>
    <source>
        <strain evidence="7 8">B7</strain>
    </source>
</reference>
<feature type="transmembrane region" description="Helical" evidence="6">
    <location>
        <begin position="16"/>
        <end position="35"/>
    </location>
</feature>
<dbReference type="Proteomes" id="UP000247980">
    <property type="component" value="Unassembled WGS sequence"/>
</dbReference>
<feature type="transmembrane region" description="Helical" evidence="6">
    <location>
        <begin position="185"/>
        <end position="207"/>
    </location>
</feature>
<name>A0A2V5JI16_9MICC</name>
<evidence type="ECO:0000313" key="8">
    <source>
        <dbReference type="Proteomes" id="UP000247980"/>
    </source>
</evidence>
<comment type="subcellular location">
    <subcellularLocation>
        <location evidence="1">Cell membrane</location>
        <topology evidence="1">Multi-pass membrane protein</topology>
    </subcellularLocation>
</comment>
<proteinExistence type="predicted"/>
<dbReference type="Pfam" id="PF09678">
    <property type="entry name" value="Caa3_CtaG"/>
    <property type="match status" value="1"/>
</dbReference>
<sequence length="293" mass="31913">MPAVGVFWSTWSLDPWALALILAAAGLYVWGLYRAAAVGVRWPVWRVAAFFTLGLGLYAVVSFGFLGTWSAELRWAFSLRIAICLFVVPAGLALGLPVALARIAVRQGRLRTVLAAVGRWPMRCFSNSAIAPVIGLLVLSMMLTPLAGITRINPVFEGLLSVAIPLLGLLMVVPLVEEKTQLSTGLIMVQFVFAFIELLADAMPGLIMRLSPGILDGATLFSGSHPAWFPTALADQQLGGDFLWFIAEIMDLPVLILLFLRFATSDKGERKVLDALSDEHMAELNDAHLKLRR</sequence>
<gene>
    <name evidence="7" type="ORF">CVS30_03710</name>
</gene>
<keyword evidence="5 6" id="KW-0472">Membrane</keyword>
<feature type="transmembrane region" description="Helical" evidence="6">
    <location>
        <begin position="47"/>
        <end position="71"/>
    </location>
</feature>
<evidence type="ECO:0000256" key="3">
    <source>
        <dbReference type="ARBA" id="ARBA00022692"/>
    </source>
</evidence>
<evidence type="ECO:0000256" key="1">
    <source>
        <dbReference type="ARBA" id="ARBA00004651"/>
    </source>
</evidence>
<evidence type="ECO:0000256" key="6">
    <source>
        <dbReference type="SAM" id="Phobius"/>
    </source>
</evidence>
<dbReference type="GO" id="GO:0005886">
    <property type="term" value="C:plasma membrane"/>
    <property type="evidence" value="ECO:0007669"/>
    <property type="project" value="UniProtKB-SubCell"/>
</dbReference>
<dbReference type="AlphaFoldDB" id="A0A2V5JI16"/>
<dbReference type="OrthoDB" id="5241646at2"/>
<protein>
    <submittedName>
        <fullName evidence="7">Cytochrome c oxidase assembly protein</fullName>
    </submittedName>
</protein>
<dbReference type="RefSeq" id="WP_110483950.1">
    <property type="nucleotide sequence ID" value="NZ_QJVC01000002.1"/>
</dbReference>
<keyword evidence="4 6" id="KW-1133">Transmembrane helix</keyword>
<keyword evidence="2" id="KW-1003">Cell membrane</keyword>
<evidence type="ECO:0000256" key="2">
    <source>
        <dbReference type="ARBA" id="ARBA00022475"/>
    </source>
</evidence>
<keyword evidence="8" id="KW-1185">Reference proteome</keyword>
<accession>A0A2V5JI16</accession>
<feature type="transmembrane region" description="Helical" evidence="6">
    <location>
        <begin position="242"/>
        <end position="263"/>
    </location>
</feature>
<dbReference type="InterPro" id="IPR019108">
    <property type="entry name" value="Caa3_assmbl_CtaG-rel"/>
</dbReference>
<evidence type="ECO:0000256" key="5">
    <source>
        <dbReference type="ARBA" id="ARBA00023136"/>
    </source>
</evidence>
<feature type="transmembrane region" description="Helical" evidence="6">
    <location>
        <begin position="155"/>
        <end position="173"/>
    </location>
</feature>
<feature type="transmembrane region" description="Helical" evidence="6">
    <location>
        <begin position="129"/>
        <end position="149"/>
    </location>
</feature>
<evidence type="ECO:0000256" key="4">
    <source>
        <dbReference type="ARBA" id="ARBA00022989"/>
    </source>
</evidence>
<dbReference type="EMBL" id="QJVC01000002">
    <property type="protein sequence ID" value="PYI39777.1"/>
    <property type="molecule type" value="Genomic_DNA"/>
</dbReference>
<comment type="caution">
    <text evidence="7">The sequence shown here is derived from an EMBL/GenBank/DDBJ whole genome shotgun (WGS) entry which is preliminary data.</text>
</comment>
<feature type="transmembrane region" description="Helical" evidence="6">
    <location>
        <begin position="77"/>
        <end position="101"/>
    </location>
</feature>
<organism evidence="7 8">
    <name type="scientific">Arthrobacter psychrolactophilus</name>
    <dbReference type="NCBI Taxonomy" id="92442"/>
    <lineage>
        <taxon>Bacteria</taxon>
        <taxon>Bacillati</taxon>
        <taxon>Actinomycetota</taxon>
        <taxon>Actinomycetes</taxon>
        <taxon>Micrococcales</taxon>
        <taxon>Micrococcaceae</taxon>
        <taxon>Arthrobacter</taxon>
    </lineage>
</organism>
<evidence type="ECO:0000313" key="7">
    <source>
        <dbReference type="EMBL" id="PYI39777.1"/>
    </source>
</evidence>
<keyword evidence="3 6" id="KW-0812">Transmembrane</keyword>